<dbReference type="Proteomes" id="UP001302602">
    <property type="component" value="Unassembled WGS sequence"/>
</dbReference>
<feature type="domain" description="Heterokaryon incompatibility" evidence="1">
    <location>
        <begin position="328"/>
        <end position="439"/>
    </location>
</feature>
<dbReference type="RefSeq" id="XP_062647086.1">
    <property type="nucleotide sequence ID" value="XM_062793059.1"/>
</dbReference>
<dbReference type="PANTHER" id="PTHR39596">
    <property type="match status" value="1"/>
</dbReference>
<evidence type="ECO:0000259" key="1">
    <source>
        <dbReference type="Pfam" id="PF06985"/>
    </source>
</evidence>
<protein>
    <recommendedName>
        <fullName evidence="1">Heterokaryon incompatibility domain-containing protein</fullName>
    </recommendedName>
</protein>
<proteinExistence type="predicted"/>
<organism evidence="2 3">
    <name type="scientific">Parathielavia appendiculata</name>
    <dbReference type="NCBI Taxonomy" id="2587402"/>
    <lineage>
        <taxon>Eukaryota</taxon>
        <taxon>Fungi</taxon>
        <taxon>Dikarya</taxon>
        <taxon>Ascomycota</taxon>
        <taxon>Pezizomycotina</taxon>
        <taxon>Sordariomycetes</taxon>
        <taxon>Sordariomycetidae</taxon>
        <taxon>Sordariales</taxon>
        <taxon>Chaetomiaceae</taxon>
        <taxon>Parathielavia</taxon>
    </lineage>
</organism>
<sequence>MDFLPHPTSGVEPLDIPFVADTPYVFGTDFWDFPKLHGFGDQWASLPSPRLASLAQSWLYFGTISEFLGRPIDYREFQVSRSVSAKPLLPLLNEWLAAHAITAQGSTARDAPETEDQKQVFYEHARFLDAVSQLAEDFDKVSQSHVKPTPTIILSVKVLCITLRSVLWDLARGDLDESLRPWPSPVTRLCREFVPARDTPGKQTLPPSAQLLLDVLRLRGWCPFYARKALTSYNYALAYYFTRLFRTYSPGLSHQSCSDDECVASNADIFTYVPKHARRGCLCQPKSAPMDQIRAIIEDGGVPLIRLRGSSNSGVRMEVTRMTAWTRFVVVSHVWSEGIGNANTNALPECQLRRLHAHMSELKPLRRTGDRDADFNLLSSLDTGFQSTRVRRPRYLWIDALCMPPGGPTAFLRLRAINKLPAVYQAADRILALDSTMERTSVVDSDSLEQFARFAVSPWVGRSWTFQEAALASACEVQCSDGTFDAFSPQPKQRLAADTATARRKRLAWLEALTRPADWAGRMLSQKPRTEMMQLAHGSSPMGVDISASMVKSLTRSLSEEFRSAFANGVKPSRAALGKGRLAPDFCTLFVQIWNELSRRATTVPGDMHIIMANLLGFHSGPLMRLSKSAERMSCILRSMDGIPVSLLFNLDGPRHNPSRNHRDRWLPLYPSRQKLTFGSTFTNLRSIKDDLYLPNNTVSRRKIAVFVCTGEVDPFSSCTFTLWDVSSAERYSVVIHRQEGEMDEFATPDIGPYCIAIQLESELGRVSDGHIDGLAAAPKTFAGALFRVRRVVSNVRKLYHHNLESGYENSFELVEDETYGTTDLETASKRTTSYLDGNLASAFVNHHRAILRTVYDCPLTVSCVTGKGDSLQSPSKYSPTLTAQPLPETWQLVIEREPATYLFPLPTRTPFAEAITPVSAYLAITALDGLVASGCVGLAIALCATMLSRLTLLAKAAVVAKLGLHSVFLVQMFLFPGVEVRLVWDVLHLALVSLYTFSRVAMAGVGRMDVLDWSFIAWAFLGHAVDFVGRLGIQWVVVPRLFERYLGSFDGDASKENDMRDGVGGMKRSGKGWWWHRAWLRLGWSFGLRRQKGYWYHQGHGREQHLKYGREAVLVNGHAEQHLLEDMERQM</sequence>
<gene>
    <name evidence="2" type="ORF">N657DRAFT_646071</name>
</gene>
<dbReference type="EMBL" id="MU853229">
    <property type="protein sequence ID" value="KAK4123315.1"/>
    <property type="molecule type" value="Genomic_DNA"/>
</dbReference>
<dbReference type="InterPro" id="IPR010730">
    <property type="entry name" value="HET"/>
</dbReference>
<comment type="caution">
    <text evidence="2">The sequence shown here is derived from an EMBL/GenBank/DDBJ whole genome shotgun (WGS) entry which is preliminary data.</text>
</comment>
<dbReference type="Pfam" id="PF06985">
    <property type="entry name" value="HET"/>
    <property type="match status" value="1"/>
</dbReference>
<evidence type="ECO:0000313" key="2">
    <source>
        <dbReference type="EMBL" id="KAK4123315.1"/>
    </source>
</evidence>
<reference evidence="2" key="2">
    <citation type="submission" date="2023-05" db="EMBL/GenBank/DDBJ databases">
        <authorList>
            <consortium name="Lawrence Berkeley National Laboratory"/>
            <person name="Steindorff A."/>
            <person name="Hensen N."/>
            <person name="Bonometti L."/>
            <person name="Westerberg I."/>
            <person name="Brannstrom I.O."/>
            <person name="Guillou S."/>
            <person name="Cros-Aarteil S."/>
            <person name="Calhoun S."/>
            <person name="Haridas S."/>
            <person name="Kuo A."/>
            <person name="Mondo S."/>
            <person name="Pangilinan J."/>
            <person name="Riley R."/>
            <person name="Labutti K."/>
            <person name="Andreopoulos B."/>
            <person name="Lipzen A."/>
            <person name="Chen C."/>
            <person name="Yanf M."/>
            <person name="Daum C."/>
            <person name="Ng V."/>
            <person name="Clum A."/>
            <person name="Ohm R."/>
            <person name="Martin F."/>
            <person name="Silar P."/>
            <person name="Natvig D."/>
            <person name="Lalanne C."/>
            <person name="Gautier V."/>
            <person name="Ament-Velasquez S.L."/>
            <person name="Kruys A."/>
            <person name="Hutchinson M.I."/>
            <person name="Powell A.J."/>
            <person name="Barry K."/>
            <person name="Miller A.N."/>
            <person name="Grigoriev I.V."/>
            <person name="Debuchy R."/>
            <person name="Gladieux P."/>
            <person name="Thoren M.H."/>
            <person name="Johannesson H."/>
        </authorList>
    </citation>
    <scope>NUCLEOTIDE SEQUENCE</scope>
    <source>
        <strain evidence="2">CBS 731.68</strain>
    </source>
</reference>
<dbReference type="AlphaFoldDB" id="A0AAN6TYW3"/>
<keyword evidence="3" id="KW-1185">Reference proteome</keyword>
<reference evidence="2" key="1">
    <citation type="journal article" date="2023" name="Mol. Phylogenet. Evol.">
        <title>Genome-scale phylogeny and comparative genomics of the fungal order Sordariales.</title>
        <authorList>
            <person name="Hensen N."/>
            <person name="Bonometti L."/>
            <person name="Westerberg I."/>
            <person name="Brannstrom I.O."/>
            <person name="Guillou S."/>
            <person name="Cros-Aarteil S."/>
            <person name="Calhoun S."/>
            <person name="Haridas S."/>
            <person name="Kuo A."/>
            <person name="Mondo S."/>
            <person name="Pangilinan J."/>
            <person name="Riley R."/>
            <person name="LaButti K."/>
            <person name="Andreopoulos B."/>
            <person name="Lipzen A."/>
            <person name="Chen C."/>
            <person name="Yan M."/>
            <person name="Daum C."/>
            <person name="Ng V."/>
            <person name="Clum A."/>
            <person name="Steindorff A."/>
            <person name="Ohm R.A."/>
            <person name="Martin F."/>
            <person name="Silar P."/>
            <person name="Natvig D.O."/>
            <person name="Lalanne C."/>
            <person name="Gautier V."/>
            <person name="Ament-Velasquez S.L."/>
            <person name="Kruys A."/>
            <person name="Hutchinson M.I."/>
            <person name="Powell A.J."/>
            <person name="Barry K."/>
            <person name="Miller A.N."/>
            <person name="Grigoriev I.V."/>
            <person name="Debuchy R."/>
            <person name="Gladieux P."/>
            <person name="Hiltunen Thoren M."/>
            <person name="Johannesson H."/>
        </authorList>
    </citation>
    <scope>NUCLEOTIDE SEQUENCE</scope>
    <source>
        <strain evidence="2">CBS 731.68</strain>
    </source>
</reference>
<dbReference type="PANTHER" id="PTHR39596:SF2">
    <property type="entry name" value="HET DOMAIN PROTEIN (AFU_ORTHOLOGUE AFUA_1G17550)-RELATED"/>
    <property type="match status" value="1"/>
</dbReference>
<name>A0AAN6TYW3_9PEZI</name>
<dbReference type="GeneID" id="87829828"/>
<accession>A0AAN6TYW3</accession>
<evidence type="ECO:0000313" key="3">
    <source>
        <dbReference type="Proteomes" id="UP001302602"/>
    </source>
</evidence>